<keyword evidence="2" id="KW-1185">Reference proteome</keyword>
<proteinExistence type="predicted"/>
<sequence>MLCYEFKRNLTSKSFTPYASLPNNQRMSMMSSSGSGMSSTGSASGNNTGGLSGSGLAPLLLKPLIVYSRHNHFLKQIEDVLYSVFLTYFNDSKEKTESFIKNPNNYRLFKFLNDPNNTKTQKSASTVLIKNPFIRHITSPSSSYKILIKIQDNLYLKCLVALSSPPDSVYSNINVNILKLKLSDEELLRLSSSSSQDNSTTAEYLFENIPNSESLLNVSFTDIRDLEDCLRWSLPHYTSELSQ</sequence>
<organism evidence="1 2">
    <name type="scientific">Candida boidinii</name>
    <name type="common">Yeast</name>
    <dbReference type="NCBI Taxonomy" id="5477"/>
    <lineage>
        <taxon>Eukaryota</taxon>
        <taxon>Fungi</taxon>
        <taxon>Dikarya</taxon>
        <taxon>Ascomycota</taxon>
        <taxon>Saccharomycotina</taxon>
        <taxon>Pichiomycetes</taxon>
        <taxon>Pichiales</taxon>
        <taxon>Pichiaceae</taxon>
        <taxon>Ogataea</taxon>
        <taxon>Ogataea/Candida clade</taxon>
    </lineage>
</organism>
<protein>
    <submittedName>
        <fullName evidence="1">Unnamed protein product</fullName>
    </submittedName>
</protein>
<comment type="caution">
    <text evidence="1">The sequence shown here is derived from an EMBL/GenBank/DDBJ whole genome shotgun (WGS) entry which is preliminary data.</text>
</comment>
<evidence type="ECO:0000313" key="2">
    <source>
        <dbReference type="Proteomes" id="UP001165101"/>
    </source>
</evidence>
<evidence type="ECO:0000313" key="1">
    <source>
        <dbReference type="EMBL" id="GME94950.1"/>
    </source>
</evidence>
<name>A0ACB5TTF8_CANBO</name>
<reference evidence="1" key="1">
    <citation type="submission" date="2023-04" db="EMBL/GenBank/DDBJ databases">
        <title>Candida boidinii NBRC 1967.</title>
        <authorList>
            <person name="Ichikawa N."/>
            <person name="Sato H."/>
            <person name="Tonouchi N."/>
        </authorList>
    </citation>
    <scope>NUCLEOTIDE SEQUENCE</scope>
    <source>
        <strain evidence="1">NBRC 1967</strain>
    </source>
</reference>
<gene>
    <name evidence="1" type="ORF">Cboi01_000371600</name>
</gene>
<dbReference type="EMBL" id="BSXV01002127">
    <property type="protein sequence ID" value="GME94950.1"/>
    <property type="molecule type" value="Genomic_DNA"/>
</dbReference>
<dbReference type="Proteomes" id="UP001165101">
    <property type="component" value="Unassembled WGS sequence"/>
</dbReference>
<accession>A0ACB5TTF8</accession>